<gene>
    <name evidence="2" type="ordered locus">Q7A_1435</name>
</gene>
<reference evidence="2 3" key="2">
    <citation type="journal article" date="2013" name="Int. J. Syst. Evol. Microbiol.">
        <title>Methylophaga nitratireducenticrescens sp. nov. and Methylophaga frappieri sp. nov., isolated from the biofilm of the methanol-fed denitrification system treating the seawater at the Montreal Biodome.</title>
        <authorList>
            <person name="Villeneuve C."/>
            <person name="Martineau C."/>
            <person name="Mauffrey F."/>
            <person name="Villemur R."/>
        </authorList>
    </citation>
    <scope>NUCLEOTIDE SEQUENCE [LARGE SCALE GENOMIC DNA]</scope>
    <source>
        <strain evidence="2 3">JAM1</strain>
    </source>
</reference>
<dbReference type="OrthoDB" id="9771846at2"/>
<feature type="domain" description="Glycosyltransferase 2-like" evidence="1">
    <location>
        <begin position="4"/>
        <end position="134"/>
    </location>
</feature>
<dbReference type="eggNOG" id="COG1216">
    <property type="taxonomic scope" value="Bacteria"/>
</dbReference>
<dbReference type="CDD" id="cd04186">
    <property type="entry name" value="GT_2_like_c"/>
    <property type="match status" value="1"/>
</dbReference>
<dbReference type="EMBL" id="CP003390">
    <property type="protein sequence ID" value="AFI84265.1"/>
    <property type="molecule type" value="Genomic_DNA"/>
</dbReference>
<dbReference type="Gene3D" id="3.90.550.10">
    <property type="entry name" value="Spore Coat Polysaccharide Biosynthesis Protein SpsA, Chain A"/>
    <property type="match status" value="1"/>
</dbReference>
<name>I1XIP6_METNJ</name>
<reference evidence="2 3" key="1">
    <citation type="journal article" date="2012" name="J. Bacteriol.">
        <title>Complete genome sequences of Methylophaga sp. strain JAM1 and Methylophaga sp. strain JAM7.</title>
        <authorList>
            <person name="Villeneuve C."/>
            <person name="Martineau C."/>
            <person name="Mauffrey F."/>
            <person name="Villemur R."/>
        </authorList>
    </citation>
    <scope>NUCLEOTIDE SEQUENCE [LARGE SCALE GENOMIC DNA]</scope>
    <source>
        <strain evidence="2 3">JAM1</strain>
    </source>
</reference>
<protein>
    <submittedName>
        <fullName evidence="2">Glycosyl transferase</fullName>
    </submittedName>
</protein>
<keyword evidence="2" id="KW-0808">Transferase</keyword>
<dbReference type="PANTHER" id="PTHR43179">
    <property type="entry name" value="RHAMNOSYLTRANSFERASE WBBL"/>
    <property type="match status" value="1"/>
</dbReference>
<dbReference type="PATRIC" id="fig|754476.3.peg.1419"/>
<evidence type="ECO:0000313" key="2">
    <source>
        <dbReference type="EMBL" id="AFI84265.1"/>
    </source>
</evidence>
<proteinExistence type="predicted"/>
<dbReference type="PANTHER" id="PTHR43179:SF7">
    <property type="entry name" value="RHAMNOSYLTRANSFERASE WBBL"/>
    <property type="match status" value="1"/>
</dbReference>
<organism evidence="2 3">
    <name type="scientific">Methylophaga nitratireducenticrescens</name>
    <dbReference type="NCBI Taxonomy" id="754476"/>
    <lineage>
        <taxon>Bacteria</taxon>
        <taxon>Pseudomonadati</taxon>
        <taxon>Pseudomonadota</taxon>
        <taxon>Gammaproteobacteria</taxon>
        <taxon>Thiotrichales</taxon>
        <taxon>Piscirickettsiaceae</taxon>
        <taxon>Methylophaga</taxon>
    </lineage>
</organism>
<sequence length="315" mass="36094">MQLSIIIVNWNVCELLKNCLLSVYQQTLLSADEFEVFVVDNASSDGSVDMVKELFPQVHLFANKTNVGFGKANDQVLAYCKSDYVLLLNPDTVVIDHAIDKLLSHAHSMPDVGVMGCRLLNLDHSLQRWTGGAYPSLTNVARHYLFLDLLIPEKWRPPSLYLDRDIPTDVEVDWISGAVMLLKKSALDGFIFNETFFMYGEDMECCHRLKQNGWRIVYSPVCSIIHIQGASMKKQEGEILLSSLKGLRSFYSMLNNGKFVWLLDWITLTGFFIRWGCYSVLSLLRRGRGYKEKAISSWQYIQITRKIIKQEMDTQ</sequence>
<dbReference type="InterPro" id="IPR029044">
    <property type="entry name" value="Nucleotide-diphossugar_trans"/>
</dbReference>
<accession>I1XIP6</accession>
<evidence type="ECO:0000313" key="3">
    <source>
        <dbReference type="Proteomes" id="UP000009144"/>
    </source>
</evidence>
<dbReference type="AlphaFoldDB" id="I1XIP6"/>
<dbReference type="GO" id="GO:0016740">
    <property type="term" value="F:transferase activity"/>
    <property type="evidence" value="ECO:0007669"/>
    <property type="project" value="UniProtKB-KW"/>
</dbReference>
<keyword evidence="3" id="KW-1185">Reference proteome</keyword>
<dbReference type="Pfam" id="PF00535">
    <property type="entry name" value="Glycos_transf_2"/>
    <property type="match status" value="1"/>
</dbReference>
<dbReference type="KEGG" id="mej:Q7A_1435"/>
<dbReference type="SUPFAM" id="SSF53448">
    <property type="entry name" value="Nucleotide-diphospho-sugar transferases"/>
    <property type="match status" value="1"/>
</dbReference>
<dbReference type="Proteomes" id="UP000009144">
    <property type="component" value="Chromosome"/>
</dbReference>
<dbReference type="STRING" id="754476.Q7A_1435"/>
<dbReference type="HOGENOM" id="CLU_023845_0_1_6"/>
<dbReference type="RefSeq" id="WP_014706638.1">
    <property type="nucleotide sequence ID" value="NC_017857.3"/>
</dbReference>
<evidence type="ECO:0000259" key="1">
    <source>
        <dbReference type="Pfam" id="PF00535"/>
    </source>
</evidence>
<dbReference type="InterPro" id="IPR001173">
    <property type="entry name" value="Glyco_trans_2-like"/>
</dbReference>